<protein>
    <submittedName>
        <fullName evidence="1">Uncharacterized protein</fullName>
    </submittedName>
</protein>
<reference evidence="1" key="1">
    <citation type="submission" date="2022-02" db="EMBL/GenBank/DDBJ databases">
        <title>Plant Genome Project.</title>
        <authorList>
            <person name="Zhang R.-G."/>
        </authorList>
    </citation>
    <scope>NUCLEOTIDE SEQUENCE</scope>
    <source>
        <strain evidence="1">AT1</strain>
    </source>
</reference>
<keyword evidence="2" id="KW-1185">Reference proteome</keyword>
<name>A0ACC0LWP2_RHOML</name>
<comment type="caution">
    <text evidence="1">The sequence shown here is derived from an EMBL/GenBank/DDBJ whole genome shotgun (WGS) entry which is preliminary data.</text>
</comment>
<organism evidence="1 2">
    <name type="scientific">Rhododendron molle</name>
    <name type="common">Chinese azalea</name>
    <name type="synonym">Azalea mollis</name>
    <dbReference type="NCBI Taxonomy" id="49168"/>
    <lineage>
        <taxon>Eukaryota</taxon>
        <taxon>Viridiplantae</taxon>
        <taxon>Streptophyta</taxon>
        <taxon>Embryophyta</taxon>
        <taxon>Tracheophyta</taxon>
        <taxon>Spermatophyta</taxon>
        <taxon>Magnoliopsida</taxon>
        <taxon>eudicotyledons</taxon>
        <taxon>Gunneridae</taxon>
        <taxon>Pentapetalae</taxon>
        <taxon>asterids</taxon>
        <taxon>Ericales</taxon>
        <taxon>Ericaceae</taxon>
        <taxon>Ericoideae</taxon>
        <taxon>Rhodoreae</taxon>
        <taxon>Rhododendron</taxon>
    </lineage>
</organism>
<sequence>MFFSSLGQRFLLSLSLNTIKRLRISTSQLTNAVFRKLRAKSENKGFLFPNALWLQKKKKRRRKASAVYRNLWCIDCSAVRRSQLRQVILNSTCYVAYDACCGRPWLGFGRGGAPSIVIVIIFVEKLVRSGGILLVTNFGKGNQYNVRKSTSVSVLPRPSFLHPRRRGEHHGSDSYDLESLLKPSTMKHAALYLSSLQWLEYTLHGFRWHAAFRLC</sequence>
<gene>
    <name evidence="1" type="ORF">RHMOL_Rhmol11G0235500</name>
</gene>
<accession>A0ACC0LWP2</accession>
<dbReference type="Proteomes" id="UP001062846">
    <property type="component" value="Chromosome 11"/>
</dbReference>
<evidence type="ECO:0000313" key="1">
    <source>
        <dbReference type="EMBL" id="KAI8532722.1"/>
    </source>
</evidence>
<dbReference type="EMBL" id="CM046398">
    <property type="protein sequence ID" value="KAI8532722.1"/>
    <property type="molecule type" value="Genomic_DNA"/>
</dbReference>
<evidence type="ECO:0000313" key="2">
    <source>
        <dbReference type="Proteomes" id="UP001062846"/>
    </source>
</evidence>
<proteinExistence type="predicted"/>